<dbReference type="AlphaFoldDB" id="A0A2A2ZNF7"/>
<evidence type="ECO:0000313" key="1">
    <source>
        <dbReference type="EMBL" id="PBA27989.1"/>
    </source>
</evidence>
<reference evidence="1 2" key="1">
    <citation type="submission" date="2017-08" db="EMBL/GenBank/DDBJ databases">
        <title>Phylogenetic analysis of Mycobacterium avium complex whole genomes.</title>
        <authorList>
            <person name="Caverly L.J."/>
            <person name="Spilker T."/>
            <person name="Lipuma J."/>
        </authorList>
    </citation>
    <scope>NUCLEOTIDE SEQUENCE [LARGE SCALE GENOMIC DNA]</scope>
    <source>
        <strain evidence="1 2">FLAC0165</strain>
    </source>
</reference>
<gene>
    <name evidence="1" type="ORF">CKJ66_04785</name>
</gene>
<comment type="caution">
    <text evidence="1">The sequence shown here is derived from an EMBL/GenBank/DDBJ whole genome shotgun (WGS) entry which is preliminary data.</text>
</comment>
<organism evidence="1 2">
    <name type="scientific">Mycobacterium avium</name>
    <dbReference type="NCBI Taxonomy" id="1764"/>
    <lineage>
        <taxon>Bacteria</taxon>
        <taxon>Bacillati</taxon>
        <taxon>Actinomycetota</taxon>
        <taxon>Actinomycetes</taxon>
        <taxon>Mycobacteriales</taxon>
        <taxon>Mycobacteriaceae</taxon>
        <taxon>Mycobacterium</taxon>
        <taxon>Mycobacterium avium complex (MAC)</taxon>
    </lineage>
</organism>
<name>A0A2A2ZNF7_MYCAV</name>
<sequence length="177" mass="18286">MLIAFAIAVVVAIVGAAGWTFLNTGSSSGPDSAASAGDAVKGYLEALSRGDANGALAFSSDQPASKDFLTDDILKQQIAKWPITNIRILSDSSSSGGNSAISFGQVHVAVNFGDKSSDTTLTAKKDGDHWKLERAAIKVEATSSGLGNQVSLLNLRGNSSFEMAQVGKIANSMRGHL</sequence>
<accession>A0A2A2ZNF7</accession>
<dbReference type="EMBL" id="NSFD01000005">
    <property type="protein sequence ID" value="PBA27989.1"/>
    <property type="molecule type" value="Genomic_DNA"/>
</dbReference>
<proteinExistence type="predicted"/>
<dbReference type="Proteomes" id="UP000217768">
    <property type="component" value="Unassembled WGS sequence"/>
</dbReference>
<evidence type="ECO:0000313" key="2">
    <source>
        <dbReference type="Proteomes" id="UP000217768"/>
    </source>
</evidence>
<protein>
    <submittedName>
        <fullName evidence="1">Uncharacterized protein</fullName>
    </submittedName>
</protein>